<dbReference type="InterPro" id="IPR040476">
    <property type="entry name" value="CSD2"/>
</dbReference>
<evidence type="ECO:0000256" key="4">
    <source>
        <dbReference type="ARBA" id="ARBA00022722"/>
    </source>
</evidence>
<sequence length="722" mass="81568">MSRNRRKSGGDSPSGRIDAEAPDRQTIIDLLEDHGRPLKRKDIVSRLGVESTDSREILRRRLRAMLRDGQLVRNRGGAYGLPERMDLVRGRVTAHKDGFGFVIPDNGESDLYLSPRQMRSVMHGDRVLACVTGIDHRGRREGAITEVLERAHERVVGRFVRESGVAFVVPDDPRLNQDVLIPLDQTGEAKPGQVVVAELVRPPAEHKPPLGKIVEILGESGAPGMATEIAIRNFDLPHEWPDGVEAEAAAFGEKIDESMIEGRRDLRDLALVTIDGADARDFDDAVFAQRRKNGWRLVVAIADVASYVQPGSPLDDEAQNRATSVYFPGRVIPMLPEALSNGLCSLNPEADRLCLVCDMSINEEGQVTRARFDSAVMRSQARLTYNQVWEWLVDGKGDIREGLPAVSASLRDLYSLYKALRRARNRRGAIDFESTEVRFVFDERGAVGDIQPYERNDAHMLIEECMIAANVEAAKFILQQRIPAPFRAHEPPPPEKTEKLEQFLAGLGIRKTWKNRPEPMDFERIVQQIKSRDDKDLIMAMLLRSQSLASYQETNAGHFGLALEAYAHFTSPIRRYPDLLLHRAIHHVLEHRKADGYRYSRKDIGELSDHCSHTSRRAEEAEWDVAERLKCVFMQQHIGDEFRGQVTGVTSFGLFVELEKYRVSGLVHITSLPNDYYHFDPVVHRLTGDRAGRVFQLAQKLRVRVMAVNVDERKVDFHLAEE</sequence>
<dbReference type="InterPro" id="IPR013223">
    <property type="entry name" value="RNase_B_OB_dom"/>
</dbReference>
<evidence type="ECO:0000256" key="7">
    <source>
        <dbReference type="ARBA" id="ARBA00022884"/>
    </source>
</evidence>
<dbReference type="HAMAP" id="MF_01895">
    <property type="entry name" value="RNase_R"/>
    <property type="match status" value="1"/>
</dbReference>
<dbReference type="InterPro" id="IPR004476">
    <property type="entry name" value="RNase_II/RNase_R"/>
</dbReference>
<dbReference type="SMART" id="SM00316">
    <property type="entry name" value="S1"/>
    <property type="match status" value="1"/>
</dbReference>
<evidence type="ECO:0000256" key="5">
    <source>
        <dbReference type="ARBA" id="ARBA00022801"/>
    </source>
</evidence>
<dbReference type="SMART" id="SM00955">
    <property type="entry name" value="RNB"/>
    <property type="match status" value="1"/>
</dbReference>
<dbReference type="InterPro" id="IPR022966">
    <property type="entry name" value="RNase_II/R_CS"/>
</dbReference>
<comment type="subcellular location">
    <subcellularLocation>
        <location evidence="2 8">Cytoplasm</location>
    </subcellularLocation>
</comment>
<comment type="caution">
    <text evidence="11">The sequence shown here is derived from an EMBL/GenBank/DDBJ whole genome shotgun (WGS) entry which is preliminary data.</text>
</comment>
<feature type="domain" description="S1 motif" evidence="10">
    <location>
        <begin position="639"/>
        <end position="720"/>
    </location>
</feature>
<dbReference type="PANTHER" id="PTHR23355">
    <property type="entry name" value="RIBONUCLEASE"/>
    <property type="match status" value="1"/>
</dbReference>
<dbReference type="InterPro" id="IPR050180">
    <property type="entry name" value="RNR_Ribonuclease"/>
</dbReference>
<evidence type="ECO:0000256" key="1">
    <source>
        <dbReference type="ARBA" id="ARBA00001849"/>
    </source>
</evidence>
<dbReference type="EC" id="3.1.13.1" evidence="8"/>
<evidence type="ECO:0000313" key="11">
    <source>
        <dbReference type="EMBL" id="MEJ8567639.1"/>
    </source>
</evidence>
<protein>
    <recommendedName>
        <fullName evidence="8">Ribonuclease R</fullName>
        <shortName evidence="8">RNase R</shortName>
        <ecNumber evidence="8">3.1.13.1</ecNumber>
    </recommendedName>
</protein>
<dbReference type="CDD" id="cd04471">
    <property type="entry name" value="S1_RNase_R"/>
    <property type="match status" value="1"/>
</dbReference>
<comment type="catalytic activity">
    <reaction evidence="1 8">
        <text>Exonucleolytic cleavage in the 3'- to 5'-direction to yield nucleoside 5'-phosphates.</text>
        <dbReference type="EC" id="3.1.13.1"/>
    </reaction>
</comment>
<dbReference type="InterPro" id="IPR011129">
    <property type="entry name" value="CSD"/>
</dbReference>
<evidence type="ECO:0000256" key="3">
    <source>
        <dbReference type="ARBA" id="ARBA00022490"/>
    </source>
</evidence>
<gene>
    <name evidence="8 11" type="primary">rnr</name>
    <name evidence="11" type="ORF">V3330_08390</name>
</gene>
<feature type="region of interest" description="Disordered" evidence="9">
    <location>
        <begin position="1"/>
        <end position="24"/>
    </location>
</feature>
<dbReference type="InterPro" id="IPR011805">
    <property type="entry name" value="RNase_R"/>
</dbReference>
<dbReference type="InterPro" id="IPR003029">
    <property type="entry name" value="S1_domain"/>
</dbReference>
<dbReference type="Gene3D" id="2.40.50.140">
    <property type="entry name" value="Nucleic acid-binding proteins"/>
    <property type="match status" value="2"/>
</dbReference>
<evidence type="ECO:0000256" key="2">
    <source>
        <dbReference type="ARBA" id="ARBA00004496"/>
    </source>
</evidence>
<evidence type="ECO:0000256" key="6">
    <source>
        <dbReference type="ARBA" id="ARBA00022839"/>
    </source>
</evidence>
<dbReference type="InterPro" id="IPR001900">
    <property type="entry name" value="RNase_II/R"/>
</dbReference>
<dbReference type="Pfam" id="PF00575">
    <property type="entry name" value="S1"/>
    <property type="match status" value="1"/>
</dbReference>
<dbReference type="PANTHER" id="PTHR23355:SF9">
    <property type="entry name" value="DIS3-LIKE EXONUCLEASE 2"/>
    <property type="match status" value="1"/>
</dbReference>
<dbReference type="PROSITE" id="PS50126">
    <property type="entry name" value="S1"/>
    <property type="match status" value="1"/>
</dbReference>
<dbReference type="Proteomes" id="UP001359886">
    <property type="component" value="Unassembled WGS sequence"/>
</dbReference>
<dbReference type="GO" id="GO:0006402">
    <property type="term" value="P:mRNA catabolic process"/>
    <property type="evidence" value="ECO:0007669"/>
    <property type="project" value="TreeGrafter"/>
</dbReference>
<keyword evidence="3 8" id="KW-0963">Cytoplasm</keyword>
<dbReference type="FunFam" id="2.40.50.140:FF:000213">
    <property type="entry name" value="Ribonuclease R"/>
    <property type="match status" value="1"/>
</dbReference>
<dbReference type="NCBIfam" id="TIGR00358">
    <property type="entry name" value="3_prime_RNase"/>
    <property type="match status" value="1"/>
</dbReference>
<evidence type="ECO:0000256" key="8">
    <source>
        <dbReference type="HAMAP-Rule" id="MF_01895"/>
    </source>
</evidence>
<dbReference type="GO" id="GO:0008859">
    <property type="term" value="F:exoribonuclease II activity"/>
    <property type="evidence" value="ECO:0007669"/>
    <property type="project" value="UniProtKB-UniRule"/>
</dbReference>
<dbReference type="AlphaFoldDB" id="A0AAW9RE04"/>
<proteinExistence type="inferred from homology"/>
<name>A0AAW9RE04_9GAMM</name>
<keyword evidence="4 8" id="KW-0540">Nuclease</keyword>
<evidence type="ECO:0000256" key="9">
    <source>
        <dbReference type="SAM" id="MobiDB-lite"/>
    </source>
</evidence>
<evidence type="ECO:0000259" key="10">
    <source>
        <dbReference type="PROSITE" id="PS50126"/>
    </source>
</evidence>
<dbReference type="Pfam" id="PF08206">
    <property type="entry name" value="OB_RNB"/>
    <property type="match status" value="1"/>
</dbReference>
<dbReference type="GO" id="GO:0003723">
    <property type="term" value="F:RNA binding"/>
    <property type="evidence" value="ECO:0007669"/>
    <property type="project" value="UniProtKB-UniRule"/>
</dbReference>
<keyword evidence="7 8" id="KW-0694">RNA-binding</keyword>
<dbReference type="SUPFAM" id="SSF50249">
    <property type="entry name" value="Nucleic acid-binding proteins"/>
    <property type="match status" value="3"/>
</dbReference>
<comment type="similarity">
    <text evidence="8">Belongs to the RNR ribonuclease family. RNase R subfamily.</text>
</comment>
<dbReference type="PROSITE" id="PS01175">
    <property type="entry name" value="RIBONUCLEASE_II"/>
    <property type="match status" value="1"/>
</dbReference>
<dbReference type="Pfam" id="PF00773">
    <property type="entry name" value="RNB"/>
    <property type="match status" value="1"/>
</dbReference>
<keyword evidence="5 8" id="KW-0378">Hydrolase</keyword>
<reference evidence="11 12" key="1">
    <citation type="submission" date="2024-02" db="EMBL/GenBank/DDBJ databases">
        <title>A novel Wenzhouxiangellaceae bacterium, isolated from coastal sediments.</title>
        <authorList>
            <person name="Du Z.-J."/>
            <person name="Ye Y.-Q."/>
            <person name="Zhang X.-Y."/>
        </authorList>
    </citation>
    <scope>NUCLEOTIDE SEQUENCE [LARGE SCALE GENOMIC DNA]</scope>
    <source>
        <strain evidence="11 12">CH-27</strain>
    </source>
</reference>
<dbReference type="InterPro" id="IPR012340">
    <property type="entry name" value="NA-bd_OB-fold"/>
</dbReference>
<dbReference type="NCBIfam" id="TIGR02063">
    <property type="entry name" value="RNase_R"/>
    <property type="match status" value="1"/>
</dbReference>
<organism evidence="11 12">
    <name type="scientific">Elongatibacter sediminis</name>
    <dbReference type="NCBI Taxonomy" id="3119006"/>
    <lineage>
        <taxon>Bacteria</taxon>
        <taxon>Pseudomonadati</taxon>
        <taxon>Pseudomonadota</taxon>
        <taxon>Gammaproteobacteria</taxon>
        <taxon>Chromatiales</taxon>
        <taxon>Wenzhouxiangellaceae</taxon>
        <taxon>Elongatibacter</taxon>
    </lineage>
</organism>
<dbReference type="Pfam" id="PF17876">
    <property type="entry name" value="CSD2"/>
    <property type="match status" value="1"/>
</dbReference>
<accession>A0AAW9RE04</accession>
<dbReference type="GO" id="GO:0005829">
    <property type="term" value="C:cytosol"/>
    <property type="evidence" value="ECO:0007669"/>
    <property type="project" value="TreeGrafter"/>
</dbReference>
<keyword evidence="6 8" id="KW-0269">Exonuclease</keyword>
<dbReference type="RefSeq" id="WP_354694953.1">
    <property type="nucleotide sequence ID" value="NZ_JAZHOG010000004.1"/>
</dbReference>
<evidence type="ECO:0000313" key="12">
    <source>
        <dbReference type="Proteomes" id="UP001359886"/>
    </source>
</evidence>
<comment type="function">
    <text evidence="8">3'-5' exoribonuclease that releases 5'-nucleoside monophosphates and is involved in maturation of structured RNAs.</text>
</comment>
<dbReference type="SMART" id="SM00357">
    <property type="entry name" value="CSP"/>
    <property type="match status" value="1"/>
</dbReference>
<dbReference type="EMBL" id="JAZHOG010000004">
    <property type="protein sequence ID" value="MEJ8567639.1"/>
    <property type="molecule type" value="Genomic_DNA"/>
</dbReference>
<keyword evidence="12" id="KW-1185">Reference proteome</keyword>